<evidence type="ECO:0000313" key="2">
    <source>
        <dbReference type="Proteomes" id="UP000254412"/>
    </source>
</evidence>
<protein>
    <submittedName>
        <fullName evidence="1">Uncharacterized protein</fullName>
    </submittedName>
</protein>
<dbReference type="AlphaFoldDB" id="A0A380GKI9"/>
<reference evidence="1 2" key="1">
    <citation type="submission" date="2018-06" db="EMBL/GenBank/DDBJ databases">
        <authorList>
            <consortium name="Pathogen Informatics"/>
            <person name="Doyle S."/>
        </authorList>
    </citation>
    <scope>NUCLEOTIDE SEQUENCE [LARGE SCALE GENOMIC DNA]</scope>
    <source>
        <strain evidence="1 2">NCTC13834</strain>
    </source>
</reference>
<accession>A0A380GKI9</accession>
<dbReference type="Proteomes" id="UP000254412">
    <property type="component" value="Unassembled WGS sequence"/>
</dbReference>
<evidence type="ECO:0000313" key="1">
    <source>
        <dbReference type="EMBL" id="SUM54916.1"/>
    </source>
</evidence>
<proteinExistence type="predicted"/>
<name>A0A380GKI9_9STAP</name>
<dbReference type="EMBL" id="UHDS01000001">
    <property type="protein sequence ID" value="SUM54916.1"/>
    <property type="molecule type" value="Genomic_DNA"/>
</dbReference>
<sequence length="92" mass="10583">MSMKVKGANTILVKRKRNAFAVALNFLSNDWGNIDFNYIDEDIVLAIEALYSLKLSIQRQIDKTEARNSQKTLNERRLLAINLGIKSMEKRI</sequence>
<gene>
    <name evidence="1" type="ORF">NCTC13834_01267</name>
</gene>
<organism evidence="1 2">
    <name type="scientific">Staphylococcus nepalensis</name>
    <dbReference type="NCBI Taxonomy" id="214473"/>
    <lineage>
        <taxon>Bacteria</taxon>
        <taxon>Bacillati</taxon>
        <taxon>Bacillota</taxon>
        <taxon>Bacilli</taxon>
        <taxon>Bacillales</taxon>
        <taxon>Staphylococcaceae</taxon>
        <taxon>Staphylococcus</taxon>
    </lineage>
</organism>